<sequence length="189" mass="21123">MARAVFAHPVAAGHIALDLCADGLKDGLDERPGRGRAAGHHARPLQRAFLAAGNAGADIEKSLAFNQRRAADGVRKVTVAAVDDYIARFKDGEQFFNVLVHRLPGLDHEHDLARRAQRVLEFFQRAAADDIVLFSAAFHKLIHLFRRAVVHRNGEPLRLHVHDQVFAHHGEPDQTDIRFFHLFTLAFPL</sequence>
<protein>
    <submittedName>
        <fullName evidence="1">Uncharacterized protein</fullName>
    </submittedName>
</protein>
<dbReference type="AlphaFoldDB" id="A0A645BHA9"/>
<gene>
    <name evidence="1" type="ORF">SDC9_109469</name>
</gene>
<dbReference type="EMBL" id="VSSQ01018948">
    <property type="protein sequence ID" value="MPM62593.1"/>
    <property type="molecule type" value="Genomic_DNA"/>
</dbReference>
<organism evidence="1">
    <name type="scientific">bioreactor metagenome</name>
    <dbReference type="NCBI Taxonomy" id="1076179"/>
    <lineage>
        <taxon>unclassified sequences</taxon>
        <taxon>metagenomes</taxon>
        <taxon>ecological metagenomes</taxon>
    </lineage>
</organism>
<accession>A0A645BHA9</accession>
<proteinExistence type="predicted"/>
<comment type="caution">
    <text evidence="1">The sequence shown here is derived from an EMBL/GenBank/DDBJ whole genome shotgun (WGS) entry which is preliminary data.</text>
</comment>
<reference evidence="1" key="1">
    <citation type="submission" date="2019-08" db="EMBL/GenBank/DDBJ databases">
        <authorList>
            <person name="Kucharzyk K."/>
            <person name="Murdoch R.W."/>
            <person name="Higgins S."/>
            <person name="Loffler F."/>
        </authorList>
    </citation>
    <scope>NUCLEOTIDE SEQUENCE</scope>
</reference>
<evidence type="ECO:0000313" key="1">
    <source>
        <dbReference type="EMBL" id="MPM62593.1"/>
    </source>
</evidence>
<name>A0A645BHA9_9ZZZZ</name>